<organism evidence="12 13">
    <name type="scientific">Microlunatus aurantiacus</name>
    <dbReference type="NCBI Taxonomy" id="446786"/>
    <lineage>
        <taxon>Bacteria</taxon>
        <taxon>Bacillati</taxon>
        <taxon>Actinomycetota</taxon>
        <taxon>Actinomycetes</taxon>
        <taxon>Propionibacteriales</taxon>
        <taxon>Propionibacteriaceae</taxon>
        <taxon>Microlunatus</taxon>
    </lineage>
</organism>
<dbReference type="PANTHER" id="PTHR33695">
    <property type="entry name" value="LIPOPROTEIN SIGNAL PEPTIDASE"/>
    <property type="match status" value="1"/>
</dbReference>
<dbReference type="EC" id="3.4.23.36" evidence="9"/>
<evidence type="ECO:0000256" key="1">
    <source>
        <dbReference type="ARBA" id="ARBA00006139"/>
    </source>
</evidence>
<evidence type="ECO:0000256" key="3">
    <source>
        <dbReference type="ARBA" id="ARBA00022670"/>
    </source>
</evidence>
<keyword evidence="2 9" id="KW-1003">Cell membrane</keyword>
<dbReference type="EMBL" id="BAAAYX010000013">
    <property type="protein sequence ID" value="GAA3708898.1"/>
    <property type="molecule type" value="Genomic_DNA"/>
</dbReference>
<dbReference type="Pfam" id="PF01252">
    <property type="entry name" value="Peptidase_A8"/>
    <property type="match status" value="1"/>
</dbReference>
<keyword evidence="7 9" id="KW-1133">Transmembrane helix</keyword>
<name>A0ABP7DQW5_9ACTN</name>
<protein>
    <recommendedName>
        <fullName evidence="9">Lipoprotein signal peptidase</fullName>
        <ecNumber evidence="9">3.4.23.36</ecNumber>
    </recommendedName>
    <alternativeName>
        <fullName evidence="9">Prolipoprotein signal peptidase</fullName>
    </alternativeName>
    <alternativeName>
        <fullName evidence="9">Signal peptidase II</fullName>
        <shortName evidence="9">SPase II</shortName>
    </alternativeName>
</protein>
<evidence type="ECO:0000256" key="10">
    <source>
        <dbReference type="RuleBase" id="RU004181"/>
    </source>
</evidence>
<keyword evidence="6 9" id="KW-0378">Hydrolase</keyword>
<keyword evidence="8 9" id="KW-0472">Membrane</keyword>
<keyword evidence="4 9" id="KW-0812">Transmembrane</keyword>
<keyword evidence="3 9" id="KW-0645">Protease</keyword>
<dbReference type="PRINTS" id="PR00781">
    <property type="entry name" value="LIPOSIGPTASE"/>
</dbReference>
<evidence type="ECO:0000256" key="7">
    <source>
        <dbReference type="ARBA" id="ARBA00022989"/>
    </source>
</evidence>
<keyword evidence="13" id="KW-1185">Reference proteome</keyword>
<evidence type="ECO:0000313" key="12">
    <source>
        <dbReference type="EMBL" id="GAA3708898.1"/>
    </source>
</evidence>
<evidence type="ECO:0000256" key="9">
    <source>
        <dbReference type="HAMAP-Rule" id="MF_00161"/>
    </source>
</evidence>
<feature type="transmembrane region" description="Helical" evidence="9">
    <location>
        <begin position="85"/>
        <end position="106"/>
    </location>
</feature>
<comment type="pathway">
    <text evidence="9">Protein modification; lipoprotein biosynthesis (signal peptide cleavage).</text>
</comment>
<dbReference type="PANTHER" id="PTHR33695:SF1">
    <property type="entry name" value="LIPOPROTEIN SIGNAL PEPTIDASE"/>
    <property type="match status" value="1"/>
</dbReference>
<feature type="region of interest" description="Disordered" evidence="11">
    <location>
        <begin position="157"/>
        <end position="192"/>
    </location>
</feature>
<comment type="caution">
    <text evidence="9">Lacks conserved residue(s) required for the propagation of feature annotation.</text>
</comment>
<comment type="function">
    <text evidence="9">This protein specifically catalyzes the removal of signal peptides from prolipoproteins.</text>
</comment>
<accession>A0ABP7DQW5</accession>
<evidence type="ECO:0000256" key="8">
    <source>
        <dbReference type="ARBA" id="ARBA00023136"/>
    </source>
</evidence>
<dbReference type="RefSeq" id="WP_344813087.1">
    <property type="nucleotide sequence ID" value="NZ_BAAAYX010000013.1"/>
</dbReference>
<comment type="catalytic activity">
    <reaction evidence="9">
        <text>Release of signal peptides from bacterial membrane prolipoproteins. Hydrolyzes -Xaa-Yaa-Zaa-|-(S,diacylglyceryl)Cys-, in which Xaa is hydrophobic (preferably Leu), and Yaa (Ala or Ser) and Zaa (Gly or Ala) have small, neutral side chains.</text>
        <dbReference type="EC" id="3.4.23.36"/>
    </reaction>
</comment>
<sequence length="192" mass="20720">MRLIFVVIAAGGLLIDQLTKILAVRWLDPADPPVLLGGLLTLRLIRNPGAAFSLGENFTIVFALLAIAVVSFVLVRLAPKINHPGWAVALGLLAAGVSGNLMDRIFRTPGFLRGHVVDFFQLPRFAIFNVADVCITSAAVLIMILAVIKNVGIEGERYTKEGPGDRGRRSAELRTETAVTGEEPPTRPDRES</sequence>
<feature type="active site" evidence="9">
    <location>
        <position position="118"/>
    </location>
</feature>
<feature type="active site" evidence="9">
    <location>
        <position position="132"/>
    </location>
</feature>
<reference evidence="13" key="1">
    <citation type="journal article" date="2019" name="Int. J. Syst. Evol. Microbiol.">
        <title>The Global Catalogue of Microorganisms (GCM) 10K type strain sequencing project: providing services to taxonomists for standard genome sequencing and annotation.</title>
        <authorList>
            <consortium name="The Broad Institute Genomics Platform"/>
            <consortium name="The Broad Institute Genome Sequencing Center for Infectious Disease"/>
            <person name="Wu L."/>
            <person name="Ma J."/>
        </authorList>
    </citation>
    <scope>NUCLEOTIDE SEQUENCE [LARGE SCALE GENOMIC DNA]</scope>
    <source>
        <strain evidence="13">JCM 16548</strain>
    </source>
</reference>
<comment type="subcellular location">
    <subcellularLocation>
        <location evidence="9">Cell membrane</location>
        <topology evidence="9">Multi-pass membrane protein</topology>
    </subcellularLocation>
</comment>
<evidence type="ECO:0000256" key="2">
    <source>
        <dbReference type="ARBA" id="ARBA00022475"/>
    </source>
</evidence>
<feature type="transmembrane region" description="Helical" evidence="9">
    <location>
        <begin position="58"/>
        <end position="78"/>
    </location>
</feature>
<proteinExistence type="inferred from homology"/>
<dbReference type="HAMAP" id="MF_00161">
    <property type="entry name" value="LspA"/>
    <property type="match status" value="1"/>
</dbReference>
<dbReference type="Proteomes" id="UP001500051">
    <property type="component" value="Unassembled WGS sequence"/>
</dbReference>
<keyword evidence="5 9" id="KW-0064">Aspartyl protease</keyword>
<evidence type="ECO:0000256" key="4">
    <source>
        <dbReference type="ARBA" id="ARBA00022692"/>
    </source>
</evidence>
<comment type="caution">
    <text evidence="12">The sequence shown here is derived from an EMBL/GenBank/DDBJ whole genome shotgun (WGS) entry which is preliminary data.</text>
</comment>
<evidence type="ECO:0000256" key="11">
    <source>
        <dbReference type="SAM" id="MobiDB-lite"/>
    </source>
</evidence>
<dbReference type="InterPro" id="IPR001872">
    <property type="entry name" value="Peptidase_A8"/>
</dbReference>
<comment type="similarity">
    <text evidence="1 9 10">Belongs to the peptidase A8 family.</text>
</comment>
<feature type="transmembrane region" description="Helical" evidence="9">
    <location>
        <begin position="126"/>
        <end position="148"/>
    </location>
</feature>
<feature type="compositionally biased region" description="Basic and acidic residues" evidence="11">
    <location>
        <begin position="157"/>
        <end position="175"/>
    </location>
</feature>
<evidence type="ECO:0000256" key="5">
    <source>
        <dbReference type="ARBA" id="ARBA00022750"/>
    </source>
</evidence>
<evidence type="ECO:0000256" key="6">
    <source>
        <dbReference type="ARBA" id="ARBA00022801"/>
    </source>
</evidence>
<gene>
    <name evidence="9 12" type="primary">lspA</name>
    <name evidence="12" type="ORF">GCM10022204_28840</name>
</gene>
<evidence type="ECO:0000313" key="13">
    <source>
        <dbReference type="Proteomes" id="UP001500051"/>
    </source>
</evidence>